<dbReference type="Proteomes" id="UP000324748">
    <property type="component" value="Unassembled WGS sequence"/>
</dbReference>
<accession>A0A5B0MHQ8</accession>
<evidence type="ECO:0000313" key="2">
    <source>
        <dbReference type="Proteomes" id="UP000324748"/>
    </source>
</evidence>
<protein>
    <submittedName>
        <fullName evidence="1">Uncharacterized protein</fullName>
    </submittedName>
</protein>
<dbReference type="InterPro" id="IPR046805">
    <property type="entry name" value="Tra1_ring"/>
</dbReference>
<sequence>MQRTSRWSIAAHASLKELLANGGSRLPKDLLQSGLRPVLNNLSDHKKLTLPSLQGLARLVELLTNYFKTLATAALSSSQESGVLEIMAGVVNIFHLLACPAAGVYLRDMIAYVVHVETILKKVTASPFTKPLSLYINLYPEPATAYFFHRLDDDRHLNTLKWVLLSDHSEQF</sequence>
<dbReference type="EMBL" id="VSWC01000148">
    <property type="protein sequence ID" value="KAA1075738.1"/>
    <property type="molecule type" value="Genomic_DNA"/>
</dbReference>
<comment type="caution">
    <text evidence="1">The sequence shown here is derived from an EMBL/GenBank/DDBJ whole genome shotgun (WGS) entry which is preliminary data.</text>
</comment>
<reference evidence="1 2" key="1">
    <citation type="submission" date="2019-05" db="EMBL/GenBank/DDBJ databases">
        <title>Emergence of the Ug99 lineage of the wheat stem rust pathogen through somatic hybridization.</title>
        <authorList>
            <person name="Li F."/>
            <person name="Upadhyaya N.M."/>
            <person name="Sperschneider J."/>
            <person name="Matny O."/>
            <person name="Nguyen-Phuc H."/>
            <person name="Mago R."/>
            <person name="Raley C."/>
            <person name="Miller M.E."/>
            <person name="Silverstein K.A.T."/>
            <person name="Henningsen E."/>
            <person name="Hirsch C.D."/>
            <person name="Visser B."/>
            <person name="Pretorius Z.A."/>
            <person name="Steffenson B.J."/>
            <person name="Schwessinger B."/>
            <person name="Dodds P.N."/>
            <person name="Figueroa M."/>
        </authorList>
    </citation>
    <scope>NUCLEOTIDE SEQUENCE [LARGE SCALE GENOMIC DNA]</scope>
    <source>
        <strain evidence="1">21-0</strain>
    </source>
</reference>
<dbReference type="Pfam" id="PF20206">
    <property type="entry name" value="Tra1_ring"/>
    <property type="match status" value="1"/>
</dbReference>
<name>A0A5B0MHQ8_PUCGR</name>
<keyword evidence="2" id="KW-1185">Reference proteome</keyword>
<organism evidence="1 2">
    <name type="scientific">Puccinia graminis f. sp. tritici</name>
    <dbReference type="NCBI Taxonomy" id="56615"/>
    <lineage>
        <taxon>Eukaryota</taxon>
        <taxon>Fungi</taxon>
        <taxon>Dikarya</taxon>
        <taxon>Basidiomycota</taxon>
        <taxon>Pucciniomycotina</taxon>
        <taxon>Pucciniomycetes</taxon>
        <taxon>Pucciniales</taxon>
        <taxon>Pucciniaceae</taxon>
        <taxon>Puccinia</taxon>
    </lineage>
</organism>
<proteinExistence type="predicted"/>
<evidence type="ECO:0000313" key="1">
    <source>
        <dbReference type="EMBL" id="KAA1075738.1"/>
    </source>
</evidence>
<dbReference type="OrthoDB" id="5570127at2759"/>
<dbReference type="AlphaFoldDB" id="A0A5B0MHQ8"/>
<gene>
    <name evidence="1" type="ORF">PGT21_000215</name>
</gene>